<gene>
    <name evidence="1" type="ORF">CC84DRAFT_830205</name>
</gene>
<dbReference type="AlphaFoldDB" id="A0A177CEJ6"/>
<evidence type="ECO:0000313" key="1">
    <source>
        <dbReference type="EMBL" id="OAG05160.1"/>
    </source>
</evidence>
<dbReference type="GeneID" id="28771046"/>
<organism evidence="1 2">
    <name type="scientific">Paraphaeosphaeria sporulosa</name>
    <dbReference type="NCBI Taxonomy" id="1460663"/>
    <lineage>
        <taxon>Eukaryota</taxon>
        <taxon>Fungi</taxon>
        <taxon>Dikarya</taxon>
        <taxon>Ascomycota</taxon>
        <taxon>Pezizomycotina</taxon>
        <taxon>Dothideomycetes</taxon>
        <taxon>Pleosporomycetidae</taxon>
        <taxon>Pleosporales</taxon>
        <taxon>Massarineae</taxon>
        <taxon>Didymosphaeriaceae</taxon>
        <taxon>Paraphaeosphaeria</taxon>
    </lineage>
</organism>
<proteinExistence type="predicted"/>
<evidence type="ECO:0000313" key="2">
    <source>
        <dbReference type="Proteomes" id="UP000077069"/>
    </source>
</evidence>
<dbReference type="EMBL" id="KV441553">
    <property type="protein sequence ID" value="OAG05160.1"/>
    <property type="molecule type" value="Genomic_DNA"/>
</dbReference>
<keyword evidence="2" id="KW-1185">Reference proteome</keyword>
<dbReference type="RefSeq" id="XP_018035525.1">
    <property type="nucleotide sequence ID" value="XM_018187560.1"/>
</dbReference>
<name>A0A177CEJ6_9PLEO</name>
<sequence>MLNTTYVAASPTRITIHPPRAPLRNPGTTPSYALCGCNCSSSRACRTCSCSLTLFPNHHRRRALRSGLLKARTLQADRGSSPTSVQSTIRRSVVSTSARSGSCNCLQSAFDTSFISRLALRRSSQSPTPKCLALSILIPKSGTGPRPFRPAATRVLAASTAPQDNVATARPNVHRACLLQHSLEVNLSSRGRVLRYCGNDRLTRCRQRRVETCLQSHCRVKIGYAVRPYWISLPCGASSMCSA</sequence>
<dbReference type="InParanoid" id="A0A177CEJ6"/>
<accession>A0A177CEJ6</accession>
<protein>
    <submittedName>
        <fullName evidence="1">Uncharacterized protein</fullName>
    </submittedName>
</protein>
<dbReference type="OrthoDB" id="10606558at2759"/>
<dbReference type="Proteomes" id="UP000077069">
    <property type="component" value="Unassembled WGS sequence"/>
</dbReference>
<reference evidence="1 2" key="1">
    <citation type="submission" date="2016-05" db="EMBL/GenBank/DDBJ databases">
        <title>Comparative analysis of secretome profiles of manganese(II)-oxidizing ascomycete fungi.</title>
        <authorList>
            <consortium name="DOE Joint Genome Institute"/>
            <person name="Zeiner C.A."/>
            <person name="Purvine S.O."/>
            <person name="Zink E.M."/>
            <person name="Wu S."/>
            <person name="Pasa-Tolic L."/>
            <person name="Chaput D.L."/>
            <person name="Haridas S."/>
            <person name="Grigoriev I.V."/>
            <person name="Santelli C.M."/>
            <person name="Hansel C.M."/>
        </authorList>
    </citation>
    <scope>NUCLEOTIDE SEQUENCE [LARGE SCALE GENOMIC DNA]</scope>
    <source>
        <strain evidence="1 2">AP3s5-JAC2a</strain>
    </source>
</reference>